<evidence type="ECO:0000256" key="1">
    <source>
        <dbReference type="SAM" id="MobiDB-lite"/>
    </source>
</evidence>
<keyword evidence="3" id="KW-1185">Reference proteome</keyword>
<organism evidence="2 3">
    <name type="scientific">Thalassiosira oceanica</name>
    <name type="common">Marine diatom</name>
    <dbReference type="NCBI Taxonomy" id="159749"/>
    <lineage>
        <taxon>Eukaryota</taxon>
        <taxon>Sar</taxon>
        <taxon>Stramenopiles</taxon>
        <taxon>Ochrophyta</taxon>
        <taxon>Bacillariophyta</taxon>
        <taxon>Coscinodiscophyceae</taxon>
        <taxon>Thalassiosirophycidae</taxon>
        <taxon>Thalassiosirales</taxon>
        <taxon>Thalassiosiraceae</taxon>
        <taxon>Thalassiosira</taxon>
    </lineage>
</organism>
<reference evidence="2 3" key="1">
    <citation type="journal article" date="2012" name="Genome Biol.">
        <title>Genome and low-iron response of an oceanic diatom adapted to chronic iron limitation.</title>
        <authorList>
            <person name="Lommer M."/>
            <person name="Specht M."/>
            <person name="Roy A.S."/>
            <person name="Kraemer L."/>
            <person name="Andreson R."/>
            <person name="Gutowska M.A."/>
            <person name="Wolf J."/>
            <person name="Bergner S.V."/>
            <person name="Schilhabel M.B."/>
            <person name="Klostermeier U.C."/>
            <person name="Beiko R.G."/>
            <person name="Rosenstiel P."/>
            <person name="Hippler M."/>
            <person name="Laroche J."/>
        </authorList>
    </citation>
    <scope>NUCLEOTIDE SEQUENCE [LARGE SCALE GENOMIC DNA]</scope>
    <source>
        <strain evidence="2 3">CCMP1005</strain>
    </source>
</reference>
<feature type="region of interest" description="Disordered" evidence="1">
    <location>
        <begin position="35"/>
        <end position="102"/>
    </location>
</feature>
<feature type="compositionally biased region" description="Basic and acidic residues" evidence="1">
    <location>
        <begin position="60"/>
        <end position="72"/>
    </location>
</feature>
<evidence type="ECO:0000313" key="3">
    <source>
        <dbReference type="Proteomes" id="UP000266841"/>
    </source>
</evidence>
<protein>
    <submittedName>
        <fullName evidence="2">Uncharacterized protein</fullName>
    </submittedName>
</protein>
<sequence length="102" mass="11025">MRTGCGRGGPELGSVDEQICELEANLKELEGRVVELRSSSSPGPRRARPTPLRSLLFHDAASHPRNEQGGRDEGDDDSYDDETSCSPSGHYARKGNLAEQTG</sequence>
<accession>K0RTM0</accession>
<name>K0RTM0_THAOC</name>
<feature type="non-terminal residue" evidence="2">
    <location>
        <position position="102"/>
    </location>
</feature>
<dbReference type="AlphaFoldDB" id="K0RTM0"/>
<feature type="compositionally biased region" description="Acidic residues" evidence="1">
    <location>
        <begin position="73"/>
        <end position="83"/>
    </location>
</feature>
<evidence type="ECO:0000313" key="2">
    <source>
        <dbReference type="EMBL" id="EJK56385.1"/>
    </source>
</evidence>
<dbReference type="EMBL" id="AGNL01031563">
    <property type="protein sequence ID" value="EJK56385.1"/>
    <property type="molecule type" value="Genomic_DNA"/>
</dbReference>
<proteinExistence type="predicted"/>
<gene>
    <name evidence="2" type="ORF">THAOC_23732</name>
</gene>
<dbReference type="Proteomes" id="UP000266841">
    <property type="component" value="Unassembled WGS sequence"/>
</dbReference>
<comment type="caution">
    <text evidence="2">The sequence shown here is derived from an EMBL/GenBank/DDBJ whole genome shotgun (WGS) entry which is preliminary data.</text>
</comment>